<gene>
    <name evidence="4" type="ORF">GUITHDRAFT_145110</name>
</gene>
<dbReference type="GO" id="GO:0030681">
    <property type="term" value="C:multimeric ribonuclease P complex"/>
    <property type="evidence" value="ECO:0007669"/>
    <property type="project" value="TreeGrafter"/>
</dbReference>
<dbReference type="PANTHER" id="PTHR15441:SF1">
    <property type="entry name" value="RIBONUCLEASE P PROTEIN SUBUNIT P14"/>
    <property type="match status" value="1"/>
</dbReference>
<feature type="compositionally biased region" description="Basic and acidic residues" evidence="3">
    <location>
        <begin position="1"/>
        <end position="22"/>
    </location>
</feature>
<evidence type="ECO:0000256" key="2">
    <source>
        <dbReference type="ARBA" id="ARBA00022694"/>
    </source>
</evidence>
<dbReference type="GO" id="GO:0005730">
    <property type="term" value="C:nucleolus"/>
    <property type="evidence" value="ECO:0007669"/>
    <property type="project" value="TreeGrafter"/>
</dbReference>
<reference evidence="6" key="2">
    <citation type="submission" date="2012-11" db="EMBL/GenBank/DDBJ databases">
        <authorList>
            <person name="Kuo A."/>
            <person name="Curtis B.A."/>
            <person name="Tanifuji G."/>
            <person name="Burki F."/>
            <person name="Gruber A."/>
            <person name="Irimia M."/>
            <person name="Maruyama S."/>
            <person name="Arias M.C."/>
            <person name="Ball S.G."/>
            <person name="Gile G.H."/>
            <person name="Hirakawa Y."/>
            <person name="Hopkins J.F."/>
            <person name="Rensing S.A."/>
            <person name="Schmutz J."/>
            <person name="Symeonidi A."/>
            <person name="Elias M."/>
            <person name="Eveleigh R.J."/>
            <person name="Herman E.K."/>
            <person name="Klute M.J."/>
            <person name="Nakayama T."/>
            <person name="Obornik M."/>
            <person name="Reyes-Prieto A."/>
            <person name="Armbrust E.V."/>
            <person name="Aves S.J."/>
            <person name="Beiko R.G."/>
            <person name="Coutinho P."/>
            <person name="Dacks J.B."/>
            <person name="Durnford D.G."/>
            <person name="Fast N.M."/>
            <person name="Green B.R."/>
            <person name="Grisdale C."/>
            <person name="Hempe F."/>
            <person name="Henrissat B."/>
            <person name="Hoppner M.P."/>
            <person name="Ishida K.-I."/>
            <person name="Kim E."/>
            <person name="Koreny L."/>
            <person name="Kroth P.G."/>
            <person name="Liu Y."/>
            <person name="Malik S.-B."/>
            <person name="Maier U.G."/>
            <person name="McRose D."/>
            <person name="Mock T."/>
            <person name="Neilson J.A."/>
            <person name="Onodera N.T."/>
            <person name="Poole A.M."/>
            <person name="Pritham E.J."/>
            <person name="Richards T.A."/>
            <person name="Rocap G."/>
            <person name="Roy S.W."/>
            <person name="Sarai C."/>
            <person name="Schaack S."/>
            <person name="Shirato S."/>
            <person name="Slamovits C.H."/>
            <person name="Spencer D.F."/>
            <person name="Suzuki S."/>
            <person name="Worden A.Z."/>
            <person name="Zauner S."/>
            <person name="Barry K."/>
            <person name="Bell C."/>
            <person name="Bharti A.K."/>
            <person name="Crow J.A."/>
            <person name="Grimwood J."/>
            <person name="Kramer R."/>
            <person name="Lindquist E."/>
            <person name="Lucas S."/>
            <person name="Salamov A."/>
            <person name="McFadden G.I."/>
            <person name="Lane C.E."/>
            <person name="Keeling P.J."/>
            <person name="Gray M.W."/>
            <person name="Grigoriev I.V."/>
            <person name="Archibald J.M."/>
        </authorList>
    </citation>
    <scope>NUCLEOTIDE SEQUENCE</scope>
    <source>
        <strain evidence="6">CCMP2712</strain>
    </source>
</reference>
<dbReference type="AlphaFoldDB" id="L1ILY9"/>
<keyword evidence="6" id="KW-1185">Reference proteome</keyword>
<organism evidence="4">
    <name type="scientific">Guillardia theta (strain CCMP2712)</name>
    <name type="common">Cryptophyte</name>
    <dbReference type="NCBI Taxonomy" id="905079"/>
    <lineage>
        <taxon>Eukaryota</taxon>
        <taxon>Cryptophyceae</taxon>
        <taxon>Pyrenomonadales</taxon>
        <taxon>Geminigeraceae</taxon>
        <taxon>Guillardia</taxon>
    </lineage>
</organism>
<proteinExistence type="inferred from homology"/>
<sequence>MAGREAEEEKELRRRSMRDHRGPQGGRGRRREWRESGASAKVRSIGDSLSYGVGMSVEFKTILKPKFCYMRVQLSIANVPSTFLDLRMYKSVVISSIHDMYGDVGLPGTIDVIEMMEDKSAIIRAPFEKATELRNALSFKSKFDGNECVLRVLKVAGTLISVQNTGTFQHQSLPEPCA</sequence>
<dbReference type="PaxDb" id="55529-EKX37273"/>
<dbReference type="EnsemblProtists" id="EKX37273">
    <property type="protein sequence ID" value="EKX37273"/>
    <property type="gene ID" value="GUITHDRAFT_145110"/>
</dbReference>
<dbReference type="GeneID" id="17294061"/>
<dbReference type="HOGENOM" id="CLU_129578_0_0_1"/>
<dbReference type="PANTHER" id="PTHR15441">
    <property type="entry name" value="RIBONUCLEASE P PROTEIN SUBUNIT P14"/>
    <property type="match status" value="1"/>
</dbReference>
<evidence type="ECO:0000313" key="5">
    <source>
        <dbReference type="EnsemblProtists" id="EKX37273"/>
    </source>
</evidence>
<dbReference type="Pfam" id="PF01900">
    <property type="entry name" value="RNase_P_Rpp14"/>
    <property type="match status" value="1"/>
</dbReference>
<evidence type="ECO:0000256" key="1">
    <source>
        <dbReference type="ARBA" id="ARBA00010800"/>
    </source>
</evidence>
<protein>
    <submittedName>
        <fullName evidence="4 5">Uncharacterized protein</fullName>
    </submittedName>
</protein>
<accession>L1ILY9</accession>
<dbReference type="GO" id="GO:0001682">
    <property type="term" value="P:tRNA 5'-leader removal"/>
    <property type="evidence" value="ECO:0007669"/>
    <property type="project" value="InterPro"/>
</dbReference>
<dbReference type="STRING" id="905079.L1ILY9"/>
<evidence type="ECO:0000313" key="6">
    <source>
        <dbReference type="Proteomes" id="UP000011087"/>
    </source>
</evidence>
<dbReference type="GO" id="GO:0033204">
    <property type="term" value="F:ribonuclease P RNA binding"/>
    <property type="evidence" value="ECO:0007669"/>
    <property type="project" value="TreeGrafter"/>
</dbReference>
<dbReference type="Gene3D" id="3.30.70.3250">
    <property type="entry name" value="Ribonuclease P, Pop5 subunit"/>
    <property type="match status" value="1"/>
</dbReference>
<evidence type="ECO:0000313" key="4">
    <source>
        <dbReference type="EMBL" id="EKX37273.1"/>
    </source>
</evidence>
<dbReference type="RefSeq" id="XP_005824253.1">
    <property type="nucleotide sequence ID" value="XM_005824196.1"/>
</dbReference>
<dbReference type="EMBL" id="JH993061">
    <property type="protein sequence ID" value="EKX37273.1"/>
    <property type="molecule type" value="Genomic_DNA"/>
</dbReference>
<dbReference type="KEGG" id="gtt:GUITHDRAFT_145110"/>
<dbReference type="InterPro" id="IPR002759">
    <property type="entry name" value="Pop5/Rpp14/Rnp2-like"/>
</dbReference>
<evidence type="ECO:0000256" key="3">
    <source>
        <dbReference type="SAM" id="MobiDB-lite"/>
    </source>
</evidence>
<reference evidence="5" key="3">
    <citation type="submission" date="2015-06" db="UniProtKB">
        <authorList>
            <consortium name="EnsemblProtists"/>
        </authorList>
    </citation>
    <scope>IDENTIFICATION</scope>
</reference>
<dbReference type="SUPFAM" id="SSF160350">
    <property type="entry name" value="Rnp2-like"/>
    <property type="match status" value="1"/>
</dbReference>
<dbReference type="InterPro" id="IPR038085">
    <property type="entry name" value="Rnp2-like_sf"/>
</dbReference>
<feature type="region of interest" description="Disordered" evidence="3">
    <location>
        <begin position="1"/>
        <end position="37"/>
    </location>
</feature>
<reference evidence="4 6" key="1">
    <citation type="journal article" date="2012" name="Nature">
        <title>Algal genomes reveal evolutionary mosaicism and the fate of nucleomorphs.</title>
        <authorList>
            <consortium name="DOE Joint Genome Institute"/>
            <person name="Curtis B.A."/>
            <person name="Tanifuji G."/>
            <person name="Burki F."/>
            <person name="Gruber A."/>
            <person name="Irimia M."/>
            <person name="Maruyama S."/>
            <person name="Arias M.C."/>
            <person name="Ball S.G."/>
            <person name="Gile G.H."/>
            <person name="Hirakawa Y."/>
            <person name="Hopkins J.F."/>
            <person name="Kuo A."/>
            <person name="Rensing S.A."/>
            <person name="Schmutz J."/>
            <person name="Symeonidi A."/>
            <person name="Elias M."/>
            <person name="Eveleigh R.J."/>
            <person name="Herman E.K."/>
            <person name="Klute M.J."/>
            <person name="Nakayama T."/>
            <person name="Obornik M."/>
            <person name="Reyes-Prieto A."/>
            <person name="Armbrust E.V."/>
            <person name="Aves S.J."/>
            <person name="Beiko R.G."/>
            <person name="Coutinho P."/>
            <person name="Dacks J.B."/>
            <person name="Durnford D.G."/>
            <person name="Fast N.M."/>
            <person name="Green B.R."/>
            <person name="Grisdale C.J."/>
            <person name="Hempel F."/>
            <person name="Henrissat B."/>
            <person name="Hoppner M.P."/>
            <person name="Ishida K."/>
            <person name="Kim E."/>
            <person name="Koreny L."/>
            <person name="Kroth P.G."/>
            <person name="Liu Y."/>
            <person name="Malik S.B."/>
            <person name="Maier U.G."/>
            <person name="McRose D."/>
            <person name="Mock T."/>
            <person name="Neilson J.A."/>
            <person name="Onodera N.T."/>
            <person name="Poole A.M."/>
            <person name="Pritham E.J."/>
            <person name="Richards T.A."/>
            <person name="Rocap G."/>
            <person name="Roy S.W."/>
            <person name="Sarai C."/>
            <person name="Schaack S."/>
            <person name="Shirato S."/>
            <person name="Slamovits C.H."/>
            <person name="Spencer D.F."/>
            <person name="Suzuki S."/>
            <person name="Worden A.Z."/>
            <person name="Zauner S."/>
            <person name="Barry K."/>
            <person name="Bell C."/>
            <person name="Bharti A.K."/>
            <person name="Crow J.A."/>
            <person name="Grimwood J."/>
            <person name="Kramer R."/>
            <person name="Lindquist E."/>
            <person name="Lucas S."/>
            <person name="Salamov A."/>
            <person name="McFadden G.I."/>
            <person name="Lane C.E."/>
            <person name="Keeling P.J."/>
            <person name="Gray M.W."/>
            <person name="Grigoriev I.V."/>
            <person name="Archibald J.M."/>
        </authorList>
    </citation>
    <scope>NUCLEOTIDE SEQUENCE</scope>
    <source>
        <strain evidence="4 6">CCMP2712</strain>
    </source>
</reference>
<dbReference type="Proteomes" id="UP000011087">
    <property type="component" value="Unassembled WGS sequence"/>
</dbReference>
<dbReference type="OrthoDB" id="2262258at2759"/>
<keyword evidence="2" id="KW-0819">tRNA processing</keyword>
<comment type="similarity">
    <text evidence="1">Belongs to the eukaryotic/archaeal RNase P protein component 2 family.</text>
</comment>
<name>L1ILY9_GUITC</name>